<reference evidence="1 2" key="1">
    <citation type="journal article" date="2016" name="Nat. Commun.">
        <title>Thousands of microbial genomes shed light on interconnected biogeochemical processes in an aquifer system.</title>
        <authorList>
            <person name="Anantharaman K."/>
            <person name="Brown C.T."/>
            <person name="Hug L.A."/>
            <person name="Sharon I."/>
            <person name="Castelle C.J."/>
            <person name="Probst A.J."/>
            <person name="Thomas B.C."/>
            <person name="Singh A."/>
            <person name="Wilkins M.J."/>
            <person name="Karaoz U."/>
            <person name="Brodie E.L."/>
            <person name="Williams K.H."/>
            <person name="Hubbard S.S."/>
            <person name="Banfield J.F."/>
        </authorList>
    </citation>
    <scope>NUCLEOTIDE SEQUENCE [LARGE SCALE GENOMIC DNA]</scope>
</reference>
<dbReference type="Proteomes" id="UP000178444">
    <property type="component" value="Unassembled WGS sequence"/>
</dbReference>
<organism evidence="1 2">
    <name type="scientific">Candidatus Yanofskybacteria bacterium RIFCSPLOWO2_01_FULL_49_17</name>
    <dbReference type="NCBI Taxonomy" id="1802700"/>
    <lineage>
        <taxon>Bacteria</taxon>
        <taxon>Candidatus Yanofskyibacteriota</taxon>
    </lineage>
</organism>
<name>A0A1F8GPK5_9BACT</name>
<proteinExistence type="predicted"/>
<accession>A0A1F8GPK5</accession>
<gene>
    <name evidence="1" type="ORF">A2941_00390</name>
</gene>
<sequence>MSVPQSSAVTAALERVARFPEVVPVRCGESDNDDYVDAVDDDYVDAPYEDYHDNEPEDD</sequence>
<evidence type="ECO:0000313" key="2">
    <source>
        <dbReference type="Proteomes" id="UP000178444"/>
    </source>
</evidence>
<evidence type="ECO:0000313" key="1">
    <source>
        <dbReference type="EMBL" id="OGN27303.1"/>
    </source>
</evidence>
<dbReference type="EMBL" id="MGKO01000013">
    <property type="protein sequence ID" value="OGN27303.1"/>
    <property type="molecule type" value="Genomic_DNA"/>
</dbReference>
<comment type="caution">
    <text evidence="1">The sequence shown here is derived from an EMBL/GenBank/DDBJ whole genome shotgun (WGS) entry which is preliminary data.</text>
</comment>
<protein>
    <submittedName>
        <fullName evidence="1">Uncharacterized protein</fullName>
    </submittedName>
</protein>
<dbReference type="AlphaFoldDB" id="A0A1F8GPK5"/>